<evidence type="ECO:0000256" key="1">
    <source>
        <dbReference type="ARBA" id="ARBA00009063"/>
    </source>
</evidence>
<dbReference type="CDD" id="cd15851">
    <property type="entry name" value="SNARE_Syntaxin6"/>
    <property type="match status" value="1"/>
</dbReference>
<feature type="domain" description="T-SNARE coiled-coil homology" evidence="11">
    <location>
        <begin position="141"/>
        <end position="203"/>
    </location>
</feature>
<dbReference type="CDD" id="cd14372">
    <property type="entry name" value="CUE_Cue5p_like"/>
    <property type="match status" value="1"/>
</dbReference>
<comment type="similarity">
    <text evidence="1">Belongs to the syntaxin family.</text>
</comment>
<evidence type="ECO:0008006" key="15">
    <source>
        <dbReference type="Google" id="ProtNLM"/>
    </source>
</evidence>
<evidence type="ECO:0000313" key="13">
    <source>
        <dbReference type="EMBL" id="KAG1547007.1"/>
    </source>
</evidence>
<dbReference type="PANTHER" id="PTHR16461">
    <property type="entry name" value="TOLL-INTERACTING PROTEIN"/>
    <property type="match status" value="1"/>
</dbReference>
<dbReference type="GO" id="GO:0016020">
    <property type="term" value="C:membrane"/>
    <property type="evidence" value="ECO:0007669"/>
    <property type="project" value="InterPro"/>
</dbReference>
<evidence type="ECO:0000256" key="3">
    <source>
        <dbReference type="ARBA" id="ARBA00022692"/>
    </source>
</evidence>
<reference evidence="13" key="1">
    <citation type="journal article" date="2020" name="Microb. Genom.">
        <title>Genetic diversity of clinical and environmental Mucorales isolates obtained from an investigation of mucormycosis cases among solid organ transplant recipients.</title>
        <authorList>
            <person name="Nguyen M.H."/>
            <person name="Kaul D."/>
            <person name="Muto C."/>
            <person name="Cheng S.J."/>
            <person name="Richter R.A."/>
            <person name="Bruno V.M."/>
            <person name="Liu G."/>
            <person name="Beyhan S."/>
            <person name="Sundermann A.J."/>
            <person name="Mounaud S."/>
            <person name="Pasculle A.W."/>
            <person name="Nierman W.C."/>
            <person name="Driscoll E."/>
            <person name="Cumbie R."/>
            <person name="Clancy C.J."/>
            <person name="Dupont C.L."/>
        </authorList>
    </citation>
    <scope>NUCLEOTIDE SEQUENCE</scope>
    <source>
        <strain evidence="13">GL16</strain>
    </source>
</reference>
<dbReference type="EMBL" id="JAANIT010000510">
    <property type="protein sequence ID" value="KAG1547007.1"/>
    <property type="molecule type" value="Genomic_DNA"/>
</dbReference>
<dbReference type="PROSITE" id="PS50192">
    <property type="entry name" value="T_SNARE"/>
    <property type="match status" value="1"/>
</dbReference>
<keyword evidence="2" id="KW-0813">Transport</keyword>
<sequence length="626" mass="70873">MDEQDPFLIVKSQVEDNLSNATNLFESWKRIQQTVSSPKNQELLWTADELNSTLEAIEQDLDDLHEALHISQANPSQFNLTSNDLNSRRQFLDKSRNLIQSIRYTLANPPAKNKLSNNQSIETVRQNENSRFIESEQMQQSLVIQEQDQHLDAMGGTLINLKEIAGTMNREIDDHVIILDDLGERVDRSEGRLKAAMRRVTDILRKEEELNQSPTEQKPNAFDNQQELKTSQEKAPTEEEVSLSQSAERQDENEKLPNNVRILKEAFPDVDIEVIEAILQTQNDDVESSFDLLLGMTDPQYQPTPPPMPPRPQTTENGTYWNQQQINSSSIEDQLRRDEEYAKKIAMEDERRARDKRHQQQRKEQTEDDSIFNFQEELPIIKEKVKEAGNAAKRKMLDFYNQLKASRNNNNFGSNNSVGSSSIPATNAHYKGLSSDDGDDLLVGDISALHLSDYDVYAKTSDDIIHVNPPPENPNMTKTTTHTSTSDAQLKADEDFARQLAEEEKLEARRRRRQQTSVETSEPQPPQMPPRKQGGPTVVIAPKSPLELGDSDYEDVGLNAASSIKQSDKPILGSVPYVIGDDEDSDSDDDLADASKFQEESSFSKLQVSEHKGNQDDTTQPKKSVD</sequence>
<evidence type="ECO:0000256" key="6">
    <source>
        <dbReference type="ARBA" id="ARBA00023034"/>
    </source>
</evidence>
<evidence type="ECO:0000256" key="9">
    <source>
        <dbReference type="SAM" id="Coils"/>
    </source>
</evidence>
<dbReference type="GO" id="GO:0015031">
    <property type="term" value="P:protein transport"/>
    <property type="evidence" value="ECO:0007669"/>
    <property type="project" value="UniProtKB-KW"/>
</dbReference>
<comment type="caution">
    <text evidence="13">The sequence shown here is derived from an EMBL/GenBank/DDBJ whole genome shotgun (WGS) entry which is preliminary data.</text>
</comment>
<feature type="region of interest" description="Disordered" evidence="10">
    <location>
        <begin position="345"/>
        <end position="370"/>
    </location>
</feature>
<evidence type="ECO:0000256" key="8">
    <source>
        <dbReference type="ARBA" id="ARBA00037801"/>
    </source>
</evidence>
<dbReference type="GO" id="GO:0031624">
    <property type="term" value="F:ubiquitin conjugating enzyme binding"/>
    <property type="evidence" value="ECO:0007669"/>
    <property type="project" value="TreeGrafter"/>
</dbReference>
<dbReference type="SUPFAM" id="SSF46934">
    <property type="entry name" value="UBA-like"/>
    <property type="match status" value="1"/>
</dbReference>
<dbReference type="InterPro" id="IPR015260">
    <property type="entry name" value="Syntaxin-6/10/61_N"/>
</dbReference>
<feature type="compositionally biased region" description="Basic and acidic residues" evidence="10">
    <location>
        <begin position="608"/>
        <end position="626"/>
    </location>
</feature>
<dbReference type="Pfam" id="PF09177">
    <property type="entry name" value="STX6_10_61_N"/>
    <property type="match status" value="1"/>
</dbReference>
<accession>A0A9P6YG39</accession>
<keyword evidence="9" id="KW-0175">Coiled coil</keyword>
<feature type="domain" description="CUE" evidence="12">
    <location>
        <begin position="255"/>
        <end position="298"/>
    </location>
</feature>
<evidence type="ECO:0000259" key="12">
    <source>
        <dbReference type="PROSITE" id="PS51140"/>
    </source>
</evidence>
<dbReference type="SMART" id="SM00397">
    <property type="entry name" value="t_SNARE"/>
    <property type="match status" value="1"/>
</dbReference>
<keyword evidence="3" id="KW-0812">Transmembrane</keyword>
<dbReference type="AlphaFoldDB" id="A0A9P6YG39"/>
<feature type="compositionally biased region" description="Polar residues" evidence="10">
    <location>
        <begin position="211"/>
        <end position="229"/>
    </location>
</feature>
<dbReference type="InterPro" id="IPR041807">
    <property type="entry name" value="Cue5/Don1_CUE"/>
</dbReference>
<evidence type="ECO:0000256" key="2">
    <source>
        <dbReference type="ARBA" id="ARBA00022448"/>
    </source>
</evidence>
<dbReference type="InterPro" id="IPR003892">
    <property type="entry name" value="CUE"/>
</dbReference>
<dbReference type="SUPFAM" id="SSF47661">
    <property type="entry name" value="t-snare proteins"/>
    <property type="match status" value="1"/>
</dbReference>
<dbReference type="Proteomes" id="UP000717996">
    <property type="component" value="Unassembled WGS sequence"/>
</dbReference>
<dbReference type="PANTHER" id="PTHR16461:SF5">
    <property type="entry name" value="TOLL-INTERACTING PROTEIN"/>
    <property type="match status" value="1"/>
</dbReference>
<evidence type="ECO:0000256" key="4">
    <source>
        <dbReference type="ARBA" id="ARBA00022927"/>
    </source>
</evidence>
<keyword evidence="4" id="KW-0653">Protein transport</keyword>
<protein>
    <recommendedName>
        <fullName evidence="15">t-SNARE coiled-coil homology domain-containing protein</fullName>
    </recommendedName>
</protein>
<gene>
    <name evidence="13" type="ORF">G6F51_004531</name>
</gene>
<evidence type="ECO:0000256" key="5">
    <source>
        <dbReference type="ARBA" id="ARBA00022989"/>
    </source>
</evidence>
<dbReference type="GO" id="GO:0006511">
    <property type="term" value="P:ubiquitin-dependent protein catabolic process"/>
    <property type="evidence" value="ECO:0007669"/>
    <property type="project" value="TreeGrafter"/>
</dbReference>
<dbReference type="GO" id="GO:0048193">
    <property type="term" value="P:Golgi vesicle transport"/>
    <property type="evidence" value="ECO:0007669"/>
    <property type="project" value="InterPro"/>
</dbReference>
<dbReference type="Gene3D" id="1.20.5.110">
    <property type="match status" value="1"/>
</dbReference>
<dbReference type="SMART" id="SM00546">
    <property type="entry name" value="CUE"/>
    <property type="match status" value="1"/>
</dbReference>
<proteinExistence type="inferred from homology"/>
<evidence type="ECO:0000256" key="7">
    <source>
        <dbReference type="ARBA" id="ARBA00023136"/>
    </source>
</evidence>
<dbReference type="InterPro" id="IPR009060">
    <property type="entry name" value="UBA-like_sf"/>
</dbReference>
<dbReference type="GO" id="GO:0005794">
    <property type="term" value="C:Golgi apparatus"/>
    <property type="evidence" value="ECO:0007669"/>
    <property type="project" value="UniProtKB-SubCell"/>
</dbReference>
<evidence type="ECO:0000313" key="14">
    <source>
        <dbReference type="Proteomes" id="UP000717996"/>
    </source>
</evidence>
<feature type="region of interest" description="Disordered" evidence="10">
    <location>
        <begin position="207"/>
        <end position="256"/>
    </location>
</feature>
<dbReference type="PROSITE" id="PS51140">
    <property type="entry name" value="CUE"/>
    <property type="match status" value="1"/>
</dbReference>
<dbReference type="Gene3D" id="1.10.8.10">
    <property type="entry name" value="DNA helicase RuvA subunit, C-terminal domain"/>
    <property type="match status" value="1"/>
</dbReference>
<feature type="compositionally biased region" description="Acidic residues" evidence="10">
    <location>
        <begin position="580"/>
        <end position="592"/>
    </location>
</feature>
<dbReference type="Pfam" id="PF02845">
    <property type="entry name" value="CUE"/>
    <property type="match status" value="1"/>
</dbReference>
<dbReference type="SUPFAM" id="SSF58038">
    <property type="entry name" value="SNARE fusion complex"/>
    <property type="match status" value="1"/>
</dbReference>
<dbReference type="Gene3D" id="1.20.58.90">
    <property type="match status" value="1"/>
</dbReference>
<organism evidence="13 14">
    <name type="scientific">Rhizopus oryzae</name>
    <name type="common">Mucormycosis agent</name>
    <name type="synonym">Rhizopus arrhizus var. delemar</name>
    <dbReference type="NCBI Taxonomy" id="64495"/>
    <lineage>
        <taxon>Eukaryota</taxon>
        <taxon>Fungi</taxon>
        <taxon>Fungi incertae sedis</taxon>
        <taxon>Mucoromycota</taxon>
        <taxon>Mucoromycotina</taxon>
        <taxon>Mucoromycetes</taxon>
        <taxon>Mucorales</taxon>
        <taxon>Mucorineae</taxon>
        <taxon>Rhizopodaceae</taxon>
        <taxon>Rhizopus</taxon>
    </lineage>
</organism>
<dbReference type="InterPro" id="IPR000727">
    <property type="entry name" value="T_SNARE_dom"/>
</dbReference>
<evidence type="ECO:0000259" key="11">
    <source>
        <dbReference type="PROSITE" id="PS50192"/>
    </source>
</evidence>
<keyword evidence="6" id="KW-0333">Golgi apparatus</keyword>
<dbReference type="GO" id="GO:0043130">
    <property type="term" value="F:ubiquitin binding"/>
    <property type="evidence" value="ECO:0007669"/>
    <property type="project" value="InterPro"/>
</dbReference>
<feature type="coiled-coil region" evidence="9">
    <location>
        <begin position="40"/>
        <end position="74"/>
    </location>
</feature>
<feature type="region of interest" description="Disordered" evidence="10">
    <location>
        <begin position="505"/>
        <end position="626"/>
    </location>
</feature>
<comment type="subcellular location">
    <subcellularLocation>
        <location evidence="8">Golgi apparatus</location>
        <location evidence="8">trans-Golgi network membrane</location>
        <topology evidence="8">Single-pass type IV membrane protein</topology>
    </subcellularLocation>
</comment>
<feature type="region of interest" description="Disordered" evidence="10">
    <location>
        <begin position="465"/>
        <end position="489"/>
    </location>
</feature>
<dbReference type="FunFam" id="1.20.58.90:FF:000004">
    <property type="entry name" value="Syntaxin 10"/>
    <property type="match status" value="1"/>
</dbReference>
<keyword evidence="7" id="KW-0472">Membrane</keyword>
<feature type="compositionally biased region" description="Low complexity" evidence="10">
    <location>
        <begin position="477"/>
        <end position="486"/>
    </location>
</feature>
<keyword evidence="5" id="KW-1133">Transmembrane helix</keyword>
<evidence type="ECO:0000256" key="10">
    <source>
        <dbReference type="SAM" id="MobiDB-lite"/>
    </source>
</evidence>
<dbReference type="InterPro" id="IPR010989">
    <property type="entry name" value="SNARE"/>
</dbReference>
<name>A0A9P6YG39_RHIOR</name>
<dbReference type="CDD" id="cd21443">
    <property type="entry name" value="SNARE_NTD_STX6_STX10"/>
    <property type="match status" value="1"/>
</dbReference>